<dbReference type="PROSITE" id="PS50935">
    <property type="entry name" value="SSB"/>
    <property type="match status" value="1"/>
</dbReference>
<evidence type="ECO:0000313" key="11">
    <source>
        <dbReference type="EMBL" id="MBC5615818.1"/>
    </source>
</evidence>
<dbReference type="Gene3D" id="1.10.10.1600">
    <property type="entry name" value="Bacterial DNA polymerase III alpha subunit, thumb domain"/>
    <property type="match status" value="1"/>
</dbReference>
<dbReference type="InterPro" id="IPR029460">
    <property type="entry name" value="DNAPol_HHH"/>
</dbReference>
<evidence type="ECO:0000256" key="7">
    <source>
        <dbReference type="ARBA" id="ARBA00022932"/>
    </source>
</evidence>
<dbReference type="CDD" id="cd04485">
    <property type="entry name" value="DnaE_OBF"/>
    <property type="match status" value="1"/>
</dbReference>
<keyword evidence="6" id="KW-0235">DNA replication</keyword>
<protein>
    <recommendedName>
        <fullName evidence="3">DNA polymerase III subunit alpha</fullName>
        <ecNumber evidence="2">2.7.7.7</ecNumber>
    </recommendedName>
</protein>
<dbReference type="PANTHER" id="PTHR32294">
    <property type="entry name" value="DNA POLYMERASE III SUBUNIT ALPHA"/>
    <property type="match status" value="1"/>
</dbReference>
<evidence type="ECO:0000256" key="2">
    <source>
        <dbReference type="ARBA" id="ARBA00012417"/>
    </source>
</evidence>
<dbReference type="InterPro" id="IPR000424">
    <property type="entry name" value="Primosome_PriB/ssb"/>
</dbReference>
<proteinExistence type="predicted"/>
<evidence type="ECO:0000256" key="5">
    <source>
        <dbReference type="ARBA" id="ARBA00022695"/>
    </source>
</evidence>
<dbReference type="Pfam" id="PF14579">
    <property type="entry name" value="HHH_6"/>
    <property type="match status" value="1"/>
</dbReference>
<dbReference type="EC" id="2.7.7.7" evidence="2"/>
<sequence>MAQFTHLHVHTQYSILDGAAAIKPLLKRAKELGMTSLAITDHGNMFGVKEFHDAAEKEGIKPILGCEVYVAGGSRFDKSGKDDRGDHLILLAKNLEGYHNLARIVSYAFIEGFYYRPRVDKELLRLYHDGIICCSACLGGELPQAIMHGNIDEAHRVVEEFKSIFGEDYYLELQLHPSGNARIDAQVYENQKKVNEVILRLAAEHGVKYIASNDVHFIMADDAPAHDRLICLNTGRDLDDPNRMRYTFQEYLKSEEEMAALFPDHPEALATTAEIAAKVESYSLEHKPLMPNFPIPDDFEIPLDKLKETFLKKLEDEALRAEVNDCASLDDVIARHPELSERLMISKQFRYLEYLTYLGAEKRYGTLSEAVRKRIEYELSTIEWMGFPGYFLIVWDFIRAAREMGVSVGPGRGSAAGSVVAYALKITSIDPMKYDLLFERFLNPDRISLPDVDVDFDEDGRADVLHYVTEKYGSKRVAQIITFGTMAPKMAIKDVARIQKLPLSESNRLAKLVPEKPGMSFPKAYKESPELLAEKESPDPLVRDTMRYAEKLEGSVRQTGVHACGVIIGQDDLELFAPIAIAKDAELNVVQYEGKLVESVGLIKMDFLGLKTLSIIKDALENIESTTGRKLDIDAIPLDDGPTYELYSRGETTGLFQFESPGMKKHLRNLKPNRFEDLIAMNALYRPGPMEYIPNFIARKHGLEPVTYEIADMEEYLKDTYGITVYQEQVMLLSQKLAGFSGGEADTLRKAMGKKKRDVLDKMKPKFIEGAKKNGHDPKICEKIWGDWEAFASYAFNKSHSTCYAYVSYQTAYLKAHYPAEFMAALLSRNLSDIKKISFFMDECKRMGLSVLGPDVNYSKSRFSVDEDGNVRFGMAAIKGVGEAAVQNIIEVRKEGGKFTSIYDFVERVNLQAVNKKTLENLVLGGAFDTISSFPRSAYLAKDDHDMTMLDALIRYGNRIQNDKNNVQQSLFGETAAESSVQKPEPPQHTPWSKLEMLNREREVIGIYLSSHPLDDFSVIIRHYCNCSLGDLSDLSSMNGRDFMVAGMVTSVMHLTTKTGKPYGRFTIEDYNGSHEFVLFSKEYENFRRYMFEGYYLFIRGKVGPRIYNPSELEAKITSMMMLSEAQETLMKEVTVMVSVNDLTEELIGKLSCTVKDNRGKVMLRVKVYDPAADVAVNLYSKSVKVDMTGDMVRFLEDYALQYTLM</sequence>
<keyword evidence="12" id="KW-1185">Reference proteome</keyword>
<dbReference type="SUPFAM" id="SSF89550">
    <property type="entry name" value="PHP domain-like"/>
    <property type="match status" value="1"/>
</dbReference>
<evidence type="ECO:0000256" key="6">
    <source>
        <dbReference type="ARBA" id="ARBA00022705"/>
    </source>
</evidence>
<organism evidence="11 12">
    <name type="scientific">Alistipes hominis</name>
    <dbReference type="NCBI Taxonomy" id="2763015"/>
    <lineage>
        <taxon>Bacteria</taxon>
        <taxon>Pseudomonadati</taxon>
        <taxon>Bacteroidota</taxon>
        <taxon>Bacteroidia</taxon>
        <taxon>Bacteroidales</taxon>
        <taxon>Rikenellaceae</taxon>
        <taxon>Alistipes</taxon>
    </lineage>
</organism>
<dbReference type="Pfam" id="PF17657">
    <property type="entry name" value="DNA_pol3_finger"/>
    <property type="match status" value="1"/>
</dbReference>
<dbReference type="InterPro" id="IPR003141">
    <property type="entry name" value="Pol/His_phosphatase_N"/>
</dbReference>
<keyword evidence="9" id="KW-0238">DNA-binding</keyword>
<dbReference type="PANTHER" id="PTHR32294:SF0">
    <property type="entry name" value="DNA POLYMERASE III SUBUNIT ALPHA"/>
    <property type="match status" value="1"/>
</dbReference>
<dbReference type="GO" id="GO:0003887">
    <property type="term" value="F:DNA-directed DNA polymerase activity"/>
    <property type="evidence" value="ECO:0007669"/>
    <property type="project" value="UniProtKB-EC"/>
</dbReference>
<feature type="domain" description="Polymerase/histidinol phosphatase N-terminal" evidence="10">
    <location>
        <begin position="5"/>
        <end position="72"/>
    </location>
</feature>
<dbReference type="InterPro" id="IPR004013">
    <property type="entry name" value="PHP_dom"/>
</dbReference>
<comment type="catalytic activity">
    <reaction evidence="8">
        <text>DNA(n) + a 2'-deoxyribonucleoside 5'-triphosphate = DNA(n+1) + diphosphate</text>
        <dbReference type="Rhea" id="RHEA:22508"/>
        <dbReference type="Rhea" id="RHEA-COMP:17339"/>
        <dbReference type="Rhea" id="RHEA-COMP:17340"/>
        <dbReference type="ChEBI" id="CHEBI:33019"/>
        <dbReference type="ChEBI" id="CHEBI:61560"/>
        <dbReference type="ChEBI" id="CHEBI:173112"/>
        <dbReference type="EC" id="2.7.7.7"/>
    </reaction>
</comment>
<dbReference type="InterPro" id="IPR011708">
    <property type="entry name" value="DNA_pol3_alpha_NTPase_dom"/>
</dbReference>
<name>A0ABR7CJH4_9BACT</name>
<reference evidence="11 12" key="1">
    <citation type="submission" date="2020-08" db="EMBL/GenBank/DDBJ databases">
        <title>Genome public.</title>
        <authorList>
            <person name="Liu C."/>
            <person name="Sun Q."/>
        </authorList>
    </citation>
    <scope>NUCLEOTIDE SEQUENCE [LARGE SCALE GENOMIC DNA]</scope>
    <source>
        <strain evidence="11 12">New-7</strain>
    </source>
</reference>
<evidence type="ECO:0000259" key="10">
    <source>
        <dbReference type="SMART" id="SM00481"/>
    </source>
</evidence>
<evidence type="ECO:0000256" key="1">
    <source>
        <dbReference type="ARBA" id="ARBA00004496"/>
    </source>
</evidence>
<dbReference type="Pfam" id="PF01336">
    <property type="entry name" value="tRNA_anti-codon"/>
    <property type="match status" value="1"/>
</dbReference>
<evidence type="ECO:0000256" key="8">
    <source>
        <dbReference type="ARBA" id="ARBA00049244"/>
    </source>
</evidence>
<comment type="caution">
    <text evidence="11">The sequence shown here is derived from an EMBL/GenBank/DDBJ whole genome shotgun (WGS) entry which is preliminary data.</text>
</comment>
<keyword evidence="5 11" id="KW-0548">Nucleotidyltransferase</keyword>
<evidence type="ECO:0000313" key="12">
    <source>
        <dbReference type="Proteomes" id="UP000636891"/>
    </source>
</evidence>
<dbReference type="InterPro" id="IPR041931">
    <property type="entry name" value="DNA_pol3_alpha_thumb_dom"/>
</dbReference>
<evidence type="ECO:0000256" key="3">
    <source>
        <dbReference type="ARBA" id="ARBA00019114"/>
    </source>
</evidence>
<dbReference type="CDD" id="cd12113">
    <property type="entry name" value="PHP_PolIIIA_DnaE3"/>
    <property type="match status" value="1"/>
</dbReference>
<dbReference type="EMBL" id="JACOOK010000001">
    <property type="protein sequence ID" value="MBC5615818.1"/>
    <property type="molecule type" value="Genomic_DNA"/>
</dbReference>
<dbReference type="InterPro" id="IPR016195">
    <property type="entry name" value="Pol/histidinol_Pase-like"/>
</dbReference>
<dbReference type="Pfam" id="PF02811">
    <property type="entry name" value="PHP"/>
    <property type="match status" value="1"/>
</dbReference>
<dbReference type="InterPro" id="IPR004365">
    <property type="entry name" value="NA-bd_OB_tRNA"/>
</dbReference>
<dbReference type="InterPro" id="IPR040982">
    <property type="entry name" value="DNA_pol3_finger"/>
</dbReference>
<keyword evidence="7" id="KW-0239">DNA-directed DNA polymerase</keyword>
<evidence type="ECO:0000256" key="9">
    <source>
        <dbReference type="PROSITE-ProRule" id="PRU00252"/>
    </source>
</evidence>
<dbReference type="SMART" id="SM00481">
    <property type="entry name" value="POLIIIAc"/>
    <property type="match status" value="1"/>
</dbReference>
<dbReference type="NCBIfam" id="TIGR00594">
    <property type="entry name" value="polc"/>
    <property type="match status" value="1"/>
</dbReference>
<dbReference type="Gene3D" id="1.10.150.870">
    <property type="match status" value="1"/>
</dbReference>
<evidence type="ECO:0000256" key="4">
    <source>
        <dbReference type="ARBA" id="ARBA00022679"/>
    </source>
</evidence>
<dbReference type="NCBIfam" id="NF004226">
    <property type="entry name" value="PRK05673.1"/>
    <property type="match status" value="1"/>
</dbReference>
<dbReference type="Gene3D" id="3.20.20.140">
    <property type="entry name" value="Metal-dependent hydrolases"/>
    <property type="match status" value="1"/>
</dbReference>
<accession>A0ABR7CJH4</accession>
<dbReference type="Pfam" id="PF07733">
    <property type="entry name" value="DNA_pol3_alpha"/>
    <property type="match status" value="1"/>
</dbReference>
<keyword evidence="4 11" id="KW-0808">Transferase</keyword>
<dbReference type="Proteomes" id="UP000636891">
    <property type="component" value="Unassembled WGS sequence"/>
</dbReference>
<dbReference type="InterPro" id="IPR004805">
    <property type="entry name" value="DnaE2/DnaE/PolC"/>
</dbReference>
<comment type="subcellular location">
    <subcellularLocation>
        <location evidence="1">Cytoplasm</location>
    </subcellularLocation>
</comment>
<dbReference type="RefSeq" id="WP_186965832.1">
    <property type="nucleotide sequence ID" value="NZ_JACOOK010000001.1"/>
</dbReference>
<gene>
    <name evidence="11" type="primary">dnaE</name>
    <name evidence="11" type="ORF">H8S08_02115</name>
</gene>